<dbReference type="PROSITE" id="PS01124">
    <property type="entry name" value="HTH_ARAC_FAMILY_2"/>
    <property type="match status" value="1"/>
</dbReference>
<organism evidence="5 6">
    <name type="scientific">Pelagimonas phthalicica</name>
    <dbReference type="NCBI Taxonomy" id="1037362"/>
    <lineage>
        <taxon>Bacteria</taxon>
        <taxon>Pseudomonadati</taxon>
        <taxon>Pseudomonadota</taxon>
        <taxon>Alphaproteobacteria</taxon>
        <taxon>Rhodobacterales</taxon>
        <taxon>Roseobacteraceae</taxon>
        <taxon>Pelagimonas</taxon>
    </lineage>
</organism>
<dbReference type="EMBL" id="FXXP01000002">
    <property type="protein sequence ID" value="SMX28074.1"/>
    <property type="molecule type" value="Genomic_DNA"/>
</dbReference>
<accession>A0A238JCZ7</accession>
<dbReference type="InterPro" id="IPR020449">
    <property type="entry name" value="Tscrpt_reg_AraC-type_HTH"/>
</dbReference>
<evidence type="ECO:0000259" key="4">
    <source>
        <dbReference type="PROSITE" id="PS01124"/>
    </source>
</evidence>
<reference evidence="6" key="1">
    <citation type="submission" date="2017-05" db="EMBL/GenBank/DDBJ databases">
        <authorList>
            <person name="Rodrigo-Torres L."/>
            <person name="Arahal R. D."/>
            <person name="Lucena T."/>
        </authorList>
    </citation>
    <scope>NUCLEOTIDE SEQUENCE [LARGE SCALE GENOMIC DNA]</scope>
    <source>
        <strain evidence="6">CECT 8649</strain>
    </source>
</reference>
<feature type="domain" description="HTH araC/xylS-type" evidence="4">
    <location>
        <begin position="217"/>
        <end position="315"/>
    </location>
</feature>
<name>A0A238JCZ7_9RHOB</name>
<proteinExistence type="predicted"/>
<dbReference type="SUPFAM" id="SSF46689">
    <property type="entry name" value="Homeodomain-like"/>
    <property type="match status" value="2"/>
</dbReference>
<dbReference type="AlphaFoldDB" id="A0A238JCZ7"/>
<sequence length="318" mass="35136">MEQQTAQHFHFILMERYQLLSLVSALEVLQNANYTAERSLFTWSFHAPGDTPVSTLGSCEFPCAPLEAIKAPTEVVVVGGTTIAALSNAKLNAWLARHVRQGVRLSALATGAFVLASAGMAGGDAPTLHWQFRDTFRERFPEIELSTKPFVAEGNRCSSSGGVSAIDLFLRFVADYHGEAFATRVSESMNYVTMQQVQQVASAEASARSRVKNPAVLTALEMMEGNLEHPITPPQIAQEIGVSTRQLERLFNKYLGQSPKRYYMHLRLRRAYFLLTQTNMPVIEVALACGFQSAGHFAKCFRAEFGQTPTELLKAWGV</sequence>
<dbReference type="SUPFAM" id="SSF52317">
    <property type="entry name" value="Class I glutamine amidotransferase-like"/>
    <property type="match status" value="1"/>
</dbReference>
<dbReference type="Gene3D" id="3.40.50.880">
    <property type="match status" value="1"/>
</dbReference>
<dbReference type="Gene3D" id="1.10.10.60">
    <property type="entry name" value="Homeodomain-like"/>
    <property type="match status" value="1"/>
</dbReference>
<gene>
    <name evidence="5" type="primary">cdhR_3</name>
    <name evidence="5" type="ORF">TRP8649_02187</name>
</gene>
<dbReference type="GO" id="GO:0003700">
    <property type="term" value="F:DNA-binding transcription factor activity"/>
    <property type="evidence" value="ECO:0007669"/>
    <property type="project" value="InterPro"/>
</dbReference>
<evidence type="ECO:0000313" key="5">
    <source>
        <dbReference type="EMBL" id="SMX28074.1"/>
    </source>
</evidence>
<dbReference type="RefSeq" id="WP_166652730.1">
    <property type="nucleotide sequence ID" value="NZ_FXXP01000002.1"/>
</dbReference>
<evidence type="ECO:0000256" key="1">
    <source>
        <dbReference type="ARBA" id="ARBA00023015"/>
    </source>
</evidence>
<evidence type="ECO:0000256" key="3">
    <source>
        <dbReference type="ARBA" id="ARBA00023163"/>
    </source>
</evidence>
<evidence type="ECO:0000313" key="6">
    <source>
        <dbReference type="Proteomes" id="UP000225972"/>
    </source>
</evidence>
<protein>
    <submittedName>
        <fullName evidence="5">HTH-type transcriptional regulator CdhR</fullName>
    </submittedName>
</protein>
<dbReference type="PRINTS" id="PR00032">
    <property type="entry name" value="HTHARAC"/>
</dbReference>
<dbReference type="GO" id="GO:0043565">
    <property type="term" value="F:sequence-specific DNA binding"/>
    <property type="evidence" value="ECO:0007669"/>
    <property type="project" value="InterPro"/>
</dbReference>
<dbReference type="Pfam" id="PF12833">
    <property type="entry name" value="HTH_18"/>
    <property type="match status" value="1"/>
</dbReference>
<dbReference type="InterPro" id="IPR052158">
    <property type="entry name" value="INH-QAR"/>
</dbReference>
<dbReference type="Proteomes" id="UP000225972">
    <property type="component" value="Unassembled WGS sequence"/>
</dbReference>
<dbReference type="CDD" id="cd03136">
    <property type="entry name" value="GATase1_AraC_ArgR_like"/>
    <property type="match status" value="1"/>
</dbReference>
<dbReference type="InterPro" id="IPR009057">
    <property type="entry name" value="Homeodomain-like_sf"/>
</dbReference>
<evidence type="ECO:0000256" key="2">
    <source>
        <dbReference type="ARBA" id="ARBA00023125"/>
    </source>
</evidence>
<dbReference type="InterPro" id="IPR029062">
    <property type="entry name" value="Class_I_gatase-like"/>
</dbReference>
<dbReference type="InterPro" id="IPR002818">
    <property type="entry name" value="DJ-1/PfpI"/>
</dbReference>
<dbReference type="SMART" id="SM00342">
    <property type="entry name" value="HTH_ARAC"/>
    <property type="match status" value="1"/>
</dbReference>
<dbReference type="PANTHER" id="PTHR43130">
    <property type="entry name" value="ARAC-FAMILY TRANSCRIPTIONAL REGULATOR"/>
    <property type="match status" value="1"/>
</dbReference>
<keyword evidence="3" id="KW-0804">Transcription</keyword>
<dbReference type="InterPro" id="IPR018060">
    <property type="entry name" value="HTH_AraC"/>
</dbReference>
<dbReference type="PANTHER" id="PTHR43130:SF3">
    <property type="entry name" value="HTH-TYPE TRANSCRIPTIONAL REGULATOR RV1931C"/>
    <property type="match status" value="1"/>
</dbReference>
<keyword evidence="1" id="KW-0805">Transcription regulation</keyword>
<dbReference type="Pfam" id="PF01965">
    <property type="entry name" value="DJ-1_PfpI"/>
    <property type="match status" value="1"/>
</dbReference>
<keyword evidence="2" id="KW-0238">DNA-binding</keyword>
<keyword evidence="6" id="KW-1185">Reference proteome</keyword>